<feature type="region of interest" description="Disordered" evidence="2">
    <location>
        <begin position="1047"/>
        <end position="1072"/>
    </location>
</feature>
<comment type="caution">
    <text evidence="3">The sequence shown here is derived from an EMBL/GenBank/DDBJ whole genome shotgun (WGS) entry which is preliminary data.</text>
</comment>
<dbReference type="InterPro" id="IPR022190">
    <property type="entry name" value="DUF3716"/>
</dbReference>
<accession>A0A9P8TRF2</accession>
<protein>
    <submittedName>
        <fullName evidence="3">Uncharacterized protein</fullName>
    </submittedName>
</protein>
<evidence type="ECO:0000256" key="1">
    <source>
        <dbReference type="SAM" id="Coils"/>
    </source>
</evidence>
<gene>
    <name evidence="3" type="ORF">Trco_008471</name>
</gene>
<proteinExistence type="predicted"/>
<organism evidence="3 4">
    <name type="scientific">Trichoderma cornu-damae</name>
    <dbReference type="NCBI Taxonomy" id="654480"/>
    <lineage>
        <taxon>Eukaryota</taxon>
        <taxon>Fungi</taxon>
        <taxon>Dikarya</taxon>
        <taxon>Ascomycota</taxon>
        <taxon>Pezizomycotina</taxon>
        <taxon>Sordariomycetes</taxon>
        <taxon>Hypocreomycetidae</taxon>
        <taxon>Hypocreales</taxon>
        <taxon>Hypocreaceae</taxon>
        <taxon>Trichoderma</taxon>
    </lineage>
</organism>
<name>A0A9P8TRF2_9HYPO</name>
<dbReference type="Proteomes" id="UP000827724">
    <property type="component" value="Unassembled WGS sequence"/>
</dbReference>
<sequence length="1072" mass="119035">MDEEATWEHLPAHEHQFVWDEAEGKFWRDFNAKQEAQHSEAEKRYQLALTEVKVELGTLDGKRNELNKVRERLALELSQVDKELARVVTECDGKTDRILAMERDYRHDEQDWLHQREKVTETMIRWFHDKREVAARTRAGFAGAGAGAGSGAGEDRAAEKAGDAAAAGDKSSGRGAADGEATEMEGVEYWNEPPPQSLPAMVTRQGAAKTPIAPLAPSYSSSKGVMQEPAEALVDLVDADGRVIGSINKTEPWNQWVKAVLGLPIKRPVKIRRGRKFTAEHLAGIYENTEPKGVKWLSCMIQAIGEVQGRRCVSCDKNQGAFDDCIIVGGPLFQKCGNCEWNRQGCHGAALRRNRGPGEPPPAEGEASTEGPAQEEAPEEMSDGEGETAAEVVVVAASEEDADDLQDTRDVPLQDTERDVPFSEEVREPAREPATERERERERKRERESGEAVPYRGAEQGREPTHQLRIRKQQAAQEVLAEAAGFAQRAILSSAPTAADAVDADAPTRPLQSDEVKAAIPERRGLPTSRPAIFQTQRLSAPKERPPEPRAYAFSTGFTPANGPSRASSQDLSTPTPRSIEPSPQPSDIADQPDLPRITRETLVLRHNGREYTYPEIIEGVPLEKIDPSHPYWDPQWPDIRGLIEPPLNQWREKHQQAMQSKDKGEDKASARFQLGRQVNRGLKILEFLDEGDISPYQLLSKKYTTSGKGSITSYDTLFRLCETLSELGRYGLDMHPLEWMRQRLHELWLEQGAAFNVSRIIHNFYNDPKLALLRAKSGFKNIGRPSGVKATRRGGQEGLGAGAGAGGRVVGGIGGRGATLSDATPLSHQMKKRKGTHSPSGSSTDLTSEGGNDSAMPAPESPANACRGPVSKRARTLSPSIRPYRTLVDDAADFTDTDLWSGAPVTQNDFRIDQIKSRLYTSSPRATQYLRWAKERRCLQHQILREGCPVRWGVLREPIDFDVRLDDLVDVLWNRRALKAHLIMAERCSLLSPMDGRPRGDVSVSFVRERTLKRMIRVFASMGVRTIEGSLEEVEHRWAVMQSQQLSERDEELSGQELKRPASSSKLPVAY</sequence>
<evidence type="ECO:0000313" key="4">
    <source>
        <dbReference type="Proteomes" id="UP000827724"/>
    </source>
</evidence>
<dbReference type="EMBL" id="JAIWOZ010000007">
    <property type="protein sequence ID" value="KAH6603696.1"/>
    <property type="molecule type" value="Genomic_DNA"/>
</dbReference>
<feature type="compositionally biased region" description="Polar residues" evidence="2">
    <location>
        <begin position="838"/>
        <end position="852"/>
    </location>
</feature>
<evidence type="ECO:0000256" key="2">
    <source>
        <dbReference type="SAM" id="MobiDB-lite"/>
    </source>
</evidence>
<feature type="compositionally biased region" description="Basic and acidic residues" evidence="2">
    <location>
        <begin position="406"/>
        <end position="450"/>
    </location>
</feature>
<feature type="compositionally biased region" description="Polar residues" evidence="2">
    <location>
        <begin position="565"/>
        <end position="577"/>
    </location>
</feature>
<dbReference type="Pfam" id="PF12511">
    <property type="entry name" value="DUF3716"/>
    <property type="match status" value="1"/>
</dbReference>
<feature type="compositionally biased region" description="Gly residues" evidence="2">
    <location>
        <begin position="797"/>
        <end position="818"/>
    </location>
</feature>
<feature type="compositionally biased region" description="Basic and acidic residues" evidence="2">
    <location>
        <begin position="153"/>
        <end position="162"/>
    </location>
</feature>
<feature type="compositionally biased region" description="Basic and acidic residues" evidence="2">
    <location>
        <begin position="512"/>
        <end position="525"/>
    </location>
</feature>
<feature type="region of interest" description="Disordered" evidence="2">
    <location>
        <begin position="496"/>
        <end position="597"/>
    </location>
</feature>
<feature type="region of interest" description="Disordered" evidence="2">
    <location>
        <begin position="144"/>
        <end position="181"/>
    </location>
</feature>
<dbReference type="OrthoDB" id="4800057at2759"/>
<keyword evidence="4" id="KW-1185">Reference proteome</keyword>
<feature type="compositionally biased region" description="Polar residues" evidence="2">
    <location>
        <begin position="1063"/>
        <end position="1072"/>
    </location>
</feature>
<dbReference type="AlphaFoldDB" id="A0A9P8TRF2"/>
<keyword evidence="1" id="KW-0175">Coiled coil</keyword>
<reference evidence="3" key="1">
    <citation type="submission" date="2021-08" db="EMBL/GenBank/DDBJ databases">
        <title>Chromosome-Level Trichoderma cornu-damae using Hi-C Data.</title>
        <authorList>
            <person name="Kim C.S."/>
        </authorList>
    </citation>
    <scope>NUCLEOTIDE SEQUENCE</scope>
    <source>
        <strain evidence="3">KA19-0412C</strain>
    </source>
</reference>
<feature type="coiled-coil region" evidence="1">
    <location>
        <begin position="31"/>
        <end position="83"/>
    </location>
</feature>
<feature type="compositionally biased region" description="Acidic residues" evidence="2">
    <location>
        <begin position="376"/>
        <end position="388"/>
    </location>
</feature>
<feature type="compositionally biased region" description="Low complexity" evidence="2">
    <location>
        <begin position="163"/>
        <end position="179"/>
    </location>
</feature>
<feature type="region of interest" description="Disordered" evidence="2">
    <location>
        <begin position="352"/>
        <end position="473"/>
    </location>
</feature>
<feature type="region of interest" description="Disordered" evidence="2">
    <location>
        <begin position="785"/>
        <end position="875"/>
    </location>
</feature>
<evidence type="ECO:0000313" key="3">
    <source>
        <dbReference type="EMBL" id="KAH6603696.1"/>
    </source>
</evidence>
<feature type="compositionally biased region" description="Low complexity" evidence="2">
    <location>
        <begin position="496"/>
        <end position="508"/>
    </location>
</feature>